<evidence type="ECO:0000256" key="3">
    <source>
        <dbReference type="ARBA" id="ARBA00023163"/>
    </source>
</evidence>
<accession>A0AAW8B9U2</accession>
<dbReference type="PROSITE" id="PS50977">
    <property type="entry name" value="HTH_TETR_2"/>
    <property type="match status" value="1"/>
</dbReference>
<dbReference type="InterPro" id="IPR011075">
    <property type="entry name" value="TetR_C"/>
</dbReference>
<keyword evidence="7" id="KW-1185">Reference proteome</keyword>
<dbReference type="Gene3D" id="1.10.10.60">
    <property type="entry name" value="Homeodomain-like"/>
    <property type="match status" value="1"/>
</dbReference>
<dbReference type="InterPro" id="IPR001647">
    <property type="entry name" value="HTH_TetR"/>
</dbReference>
<sequence length="197" mass="22157">MPRQPEFDRNQVLDRALDLFWSHGYESSSISKLLDAMEMNRGSLYAAFGGKSNLYIEVLDHYMDMLRRELFSCSLAKQDDPKGAITGFYQKAFIEYEDKDQLANGCLFFNTINELNKTEPKLAIKAVEAIEWIKQLFVARLTEAQQAGLIKREKSAESLADYLIGLTAGLRSLCKSSASPEVLQQVIDTGLTPVFGD</sequence>
<feature type="domain" description="HTH tetR-type" evidence="5">
    <location>
        <begin position="6"/>
        <end position="66"/>
    </location>
</feature>
<feature type="DNA-binding region" description="H-T-H motif" evidence="4">
    <location>
        <begin position="29"/>
        <end position="48"/>
    </location>
</feature>
<comment type="caution">
    <text evidence="6">The sequence shown here is derived from an EMBL/GenBank/DDBJ whole genome shotgun (WGS) entry which is preliminary data.</text>
</comment>
<dbReference type="InterPro" id="IPR009057">
    <property type="entry name" value="Homeodomain-like_sf"/>
</dbReference>
<dbReference type="Gene3D" id="1.10.357.10">
    <property type="entry name" value="Tetracycline Repressor, domain 2"/>
    <property type="match status" value="1"/>
</dbReference>
<organism evidence="6 7">
    <name type="scientific">Porticoccus litoralis</name>
    <dbReference type="NCBI Taxonomy" id="434086"/>
    <lineage>
        <taxon>Bacteria</taxon>
        <taxon>Pseudomonadati</taxon>
        <taxon>Pseudomonadota</taxon>
        <taxon>Gammaproteobacteria</taxon>
        <taxon>Cellvibrionales</taxon>
        <taxon>Porticoccaceae</taxon>
        <taxon>Porticoccus</taxon>
    </lineage>
</organism>
<reference evidence="6" key="2">
    <citation type="submission" date="2023-08" db="EMBL/GenBank/DDBJ databases">
        <authorList>
            <person name="Luo J."/>
        </authorList>
    </citation>
    <scope>NUCLEOTIDE SEQUENCE</scope>
    <source>
        <strain evidence="6">DSM 25064</strain>
    </source>
</reference>
<keyword evidence="1" id="KW-0805">Transcription regulation</keyword>
<dbReference type="PANTHER" id="PTHR47506">
    <property type="entry name" value="TRANSCRIPTIONAL REGULATORY PROTEIN"/>
    <property type="match status" value="1"/>
</dbReference>
<evidence type="ECO:0000259" key="5">
    <source>
        <dbReference type="PROSITE" id="PS50977"/>
    </source>
</evidence>
<evidence type="ECO:0000313" key="6">
    <source>
        <dbReference type="EMBL" id="MDP1521173.1"/>
    </source>
</evidence>
<proteinExistence type="predicted"/>
<protein>
    <submittedName>
        <fullName evidence="6">TetR/AcrR family transcriptional regulator</fullName>
    </submittedName>
</protein>
<dbReference type="EMBL" id="JAUUUU010000005">
    <property type="protein sequence ID" value="MDP1521173.1"/>
    <property type="molecule type" value="Genomic_DNA"/>
</dbReference>
<dbReference type="RefSeq" id="WP_305170837.1">
    <property type="nucleotide sequence ID" value="NZ_JAUUUU010000005.1"/>
</dbReference>
<dbReference type="Proteomes" id="UP001178354">
    <property type="component" value="Unassembled WGS sequence"/>
</dbReference>
<dbReference type="SUPFAM" id="SSF46689">
    <property type="entry name" value="Homeodomain-like"/>
    <property type="match status" value="1"/>
</dbReference>
<dbReference type="InterPro" id="IPR036271">
    <property type="entry name" value="Tet_transcr_reg_TetR-rel_C_sf"/>
</dbReference>
<keyword evidence="3" id="KW-0804">Transcription</keyword>
<name>A0AAW8B9U2_9GAMM</name>
<dbReference type="SUPFAM" id="SSF48498">
    <property type="entry name" value="Tetracyclin repressor-like, C-terminal domain"/>
    <property type="match status" value="1"/>
</dbReference>
<evidence type="ECO:0000256" key="2">
    <source>
        <dbReference type="ARBA" id="ARBA00023125"/>
    </source>
</evidence>
<reference evidence="6" key="1">
    <citation type="journal article" date="2010" name="Int. J. Syst. Evol. Microbiol.">
        <title>Porticoccus litoralis gen. nov., sp. nov., a gammaproteobacterium isolated from the Yellow Sea.</title>
        <authorList>
            <person name="Oh H.M."/>
            <person name="Kim H."/>
            <person name="Kim K.M."/>
            <person name="Min G.S."/>
            <person name="Cho J.C."/>
        </authorList>
    </citation>
    <scope>NUCLEOTIDE SEQUENCE</scope>
    <source>
        <strain evidence="6">DSM 25064</strain>
    </source>
</reference>
<evidence type="ECO:0000256" key="4">
    <source>
        <dbReference type="PROSITE-ProRule" id="PRU00335"/>
    </source>
</evidence>
<gene>
    <name evidence="6" type="ORF">Q8A57_09355</name>
</gene>
<evidence type="ECO:0000256" key="1">
    <source>
        <dbReference type="ARBA" id="ARBA00023015"/>
    </source>
</evidence>
<dbReference type="GO" id="GO:0003677">
    <property type="term" value="F:DNA binding"/>
    <property type="evidence" value="ECO:0007669"/>
    <property type="project" value="UniProtKB-UniRule"/>
</dbReference>
<dbReference type="Pfam" id="PF00440">
    <property type="entry name" value="TetR_N"/>
    <property type="match status" value="1"/>
</dbReference>
<dbReference type="PANTHER" id="PTHR47506:SF1">
    <property type="entry name" value="HTH-TYPE TRANSCRIPTIONAL REGULATOR YJDC"/>
    <property type="match status" value="1"/>
</dbReference>
<evidence type="ECO:0000313" key="7">
    <source>
        <dbReference type="Proteomes" id="UP001178354"/>
    </source>
</evidence>
<keyword evidence="2 4" id="KW-0238">DNA-binding</keyword>
<dbReference type="AlphaFoldDB" id="A0AAW8B9U2"/>
<dbReference type="Pfam" id="PF16925">
    <property type="entry name" value="TetR_C_13"/>
    <property type="match status" value="1"/>
</dbReference>